<comment type="caution">
    <text evidence="1">The sequence shown here is derived from an EMBL/GenBank/DDBJ whole genome shotgun (WGS) entry which is preliminary data.</text>
</comment>
<dbReference type="AlphaFoldDB" id="A0AAN6ZSN4"/>
<keyword evidence="2" id="KW-1185">Reference proteome</keyword>
<evidence type="ECO:0000313" key="2">
    <source>
        <dbReference type="Proteomes" id="UP001302745"/>
    </source>
</evidence>
<reference evidence="1" key="1">
    <citation type="journal article" date="2023" name="Mol. Phylogenet. Evol.">
        <title>Genome-scale phylogeny and comparative genomics of the fungal order Sordariales.</title>
        <authorList>
            <person name="Hensen N."/>
            <person name="Bonometti L."/>
            <person name="Westerberg I."/>
            <person name="Brannstrom I.O."/>
            <person name="Guillou S."/>
            <person name="Cros-Aarteil S."/>
            <person name="Calhoun S."/>
            <person name="Haridas S."/>
            <person name="Kuo A."/>
            <person name="Mondo S."/>
            <person name="Pangilinan J."/>
            <person name="Riley R."/>
            <person name="LaButti K."/>
            <person name="Andreopoulos B."/>
            <person name="Lipzen A."/>
            <person name="Chen C."/>
            <person name="Yan M."/>
            <person name="Daum C."/>
            <person name="Ng V."/>
            <person name="Clum A."/>
            <person name="Steindorff A."/>
            <person name="Ohm R.A."/>
            <person name="Martin F."/>
            <person name="Silar P."/>
            <person name="Natvig D.O."/>
            <person name="Lalanne C."/>
            <person name="Gautier V."/>
            <person name="Ament-Velasquez S.L."/>
            <person name="Kruys A."/>
            <person name="Hutchinson M.I."/>
            <person name="Powell A.J."/>
            <person name="Barry K."/>
            <person name="Miller A.N."/>
            <person name="Grigoriev I.V."/>
            <person name="Debuchy R."/>
            <person name="Gladieux P."/>
            <person name="Hiltunen Thoren M."/>
            <person name="Johannesson H."/>
        </authorList>
    </citation>
    <scope>NUCLEOTIDE SEQUENCE</scope>
    <source>
        <strain evidence="1">CBS 538.74</strain>
    </source>
</reference>
<protein>
    <submittedName>
        <fullName evidence="1">Uncharacterized protein</fullName>
    </submittedName>
</protein>
<dbReference type="EMBL" id="MU857264">
    <property type="protein sequence ID" value="KAK4148763.1"/>
    <property type="molecule type" value="Genomic_DNA"/>
</dbReference>
<gene>
    <name evidence="1" type="ORF">C8A00DRAFT_38653</name>
</gene>
<dbReference type="Proteomes" id="UP001302745">
    <property type="component" value="Unassembled WGS sequence"/>
</dbReference>
<sequence>MEDIEGKREGGLAGNFVLLYAQTNPETFHYALLAFFKGAVDEWVQGFQVGERTCTKPPPGTKRQYS</sequence>
<name>A0AAN6ZSN4_9PEZI</name>
<proteinExistence type="predicted"/>
<accession>A0AAN6ZSN4</accession>
<organism evidence="1 2">
    <name type="scientific">Chaetomidium leptoderma</name>
    <dbReference type="NCBI Taxonomy" id="669021"/>
    <lineage>
        <taxon>Eukaryota</taxon>
        <taxon>Fungi</taxon>
        <taxon>Dikarya</taxon>
        <taxon>Ascomycota</taxon>
        <taxon>Pezizomycotina</taxon>
        <taxon>Sordariomycetes</taxon>
        <taxon>Sordariomycetidae</taxon>
        <taxon>Sordariales</taxon>
        <taxon>Chaetomiaceae</taxon>
        <taxon>Chaetomidium</taxon>
    </lineage>
</organism>
<reference evidence="1" key="2">
    <citation type="submission" date="2023-05" db="EMBL/GenBank/DDBJ databases">
        <authorList>
            <consortium name="Lawrence Berkeley National Laboratory"/>
            <person name="Steindorff A."/>
            <person name="Hensen N."/>
            <person name="Bonometti L."/>
            <person name="Westerberg I."/>
            <person name="Brannstrom I.O."/>
            <person name="Guillou S."/>
            <person name="Cros-Aarteil S."/>
            <person name="Calhoun S."/>
            <person name="Haridas S."/>
            <person name="Kuo A."/>
            <person name="Mondo S."/>
            <person name="Pangilinan J."/>
            <person name="Riley R."/>
            <person name="Labutti K."/>
            <person name="Andreopoulos B."/>
            <person name="Lipzen A."/>
            <person name="Chen C."/>
            <person name="Yanf M."/>
            <person name="Daum C."/>
            <person name="Ng V."/>
            <person name="Clum A."/>
            <person name="Ohm R."/>
            <person name="Martin F."/>
            <person name="Silar P."/>
            <person name="Natvig D."/>
            <person name="Lalanne C."/>
            <person name="Gautier V."/>
            <person name="Ament-Velasquez S.L."/>
            <person name="Kruys A."/>
            <person name="Hutchinson M.I."/>
            <person name="Powell A.J."/>
            <person name="Barry K."/>
            <person name="Miller A.N."/>
            <person name="Grigoriev I.V."/>
            <person name="Debuchy R."/>
            <person name="Gladieux P."/>
            <person name="Thoren M.H."/>
            <person name="Johannesson H."/>
        </authorList>
    </citation>
    <scope>NUCLEOTIDE SEQUENCE</scope>
    <source>
        <strain evidence="1">CBS 538.74</strain>
    </source>
</reference>
<evidence type="ECO:0000313" key="1">
    <source>
        <dbReference type="EMBL" id="KAK4148763.1"/>
    </source>
</evidence>